<proteinExistence type="predicted"/>
<feature type="region of interest" description="Disordered" evidence="1">
    <location>
        <begin position="257"/>
        <end position="283"/>
    </location>
</feature>
<evidence type="ECO:0000313" key="3">
    <source>
        <dbReference type="Proteomes" id="UP000229884"/>
    </source>
</evidence>
<evidence type="ECO:0000256" key="1">
    <source>
        <dbReference type="SAM" id="MobiDB-lite"/>
    </source>
</evidence>
<evidence type="ECO:0000313" key="2">
    <source>
        <dbReference type="EMBL" id="PJI26749.1"/>
    </source>
</evidence>
<dbReference type="Pfam" id="PF19781">
    <property type="entry name" value="DUF6266"/>
    <property type="match status" value="1"/>
</dbReference>
<sequence length="283" mass="31435">MATSKGFFGHRRGSTKSFTYSVLNGKQVTREKAESVKNPRTYGQAYQRTKMATLTKAYRKMKEICDHSFENKQYGAQSMAYFLSANSHRELNFYNKKTDKFLPSEFLVSEGTLSRTNLFEVHDHNGTLNVNVNQKSKDILKDLGLSENGMFTIVFFDNNSEFKWIRFKNKKSDHEPTGTATAEDMRKMFDVEGTSSFISVEHNNINVSGITAFGVILSELDNKQWKRSTCQMITVNDLDPDNEAAVKNYFGGGSTKVLNGGKKQGGNSAGGSGGSGGGGHEHP</sequence>
<accession>A0A2M8TS39</accession>
<comment type="caution">
    <text evidence="2">The sequence shown here is derived from an EMBL/GenBank/DDBJ whole genome shotgun (WGS) entry which is preliminary data.</text>
</comment>
<dbReference type="RefSeq" id="WP_100369998.1">
    <property type="nucleotide sequence ID" value="NZ_PENG01000001.1"/>
</dbReference>
<dbReference type="EMBL" id="PENG01000001">
    <property type="protein sequence ID" value="PJI26749.1"/>
    <property type="molecule type" value="Genomic_DNA"/>
</dbReference>
<protein>
    <submittedName>
        <fullName evidence="2">Uncharacterized protein</fullName>
    </submittedName>
</protein>
<dbReference type="AlphaFoldDB" id="A0A2M8TS39"/>
<name>A0A2M8TS39_PREIN</name>
<feature type="compositionally biased region" description="Gly residues" evidence="1">
    <location>
        <begin position="262"/>
        <end position="283"/>
    </location>
</feature>
<dbReference type="Proteomes" id="UP000229884">
    <property type="component" value="Unassembled WGS sequence"/>
</dbReference>
<organism evidence="2 3">
    <name type="scientific">Prevotella intermedia</name>
    <dbReference type="NCBI Taxonomy" id="28131"/>
    <lineage>
        <taxon>Bacteria</taxon>
        <taxon>Pseudomonadati</taxon>
        <taxon>Bacteroidota</taxon>
        <taxon>Bacteroidia</taxon>
        <taxon>Bacteroidales</taxon>
        <taxon>Prevotellaceae</taxon>
        <taxon>Prevotella</taxon>
    </lineage>
</organism>
<gene>
    <name evidence="2" type="ORF">CTM58_00710</name>
</gene>
<dbReference type="InterPro" id="IPR046233">
    <property type="entry name" value="DUF6266"/>
</dbReference>
<reference evidence="2 3" key="1">
    <citation type="submission" date="2017-11" db="EMBL/GenBank/DDBJ databases">
        <title>Genome sequencing of Prevotella intermedia KCOM 2832.</title>
        <authorList>
            <person name="Kook J.-K."/>
            <person name="Park S.-N."/>
            <person name="Lim Y.K."/>
        </authorList>
    </citation>
    <scope>NUCLEOTIDE SEQUENCE [LARGE SCALE GENOMIC DNA]</scope>
    <source>
        <strain evidence="2 3">KCOM 2832</strain>
    </source>
</reference>